<keyword evidence="1" id="KW-0805">Transcription regulation</keyword>
<evidence type="ECO:0000313" key="6">
    <source>
        <dbReference type="Proteomes" id="UP000017836"/>
    </source>
</evidence>
<dbReference type="eggNOG" id="ENOG502QQYY">
    <property type="taxonomic scope" value="Eukaryota"/>
</dbReference>
<evidence type="ECO:0000256" key="3">
    <source>
        <dbReference type="PROSITE-ProRule" id="PRU01191"/>
    </source>
</evidence>
<dbReference type="EMBL" id="KI392824">
    <property type="protein sequence ID" value="ERN10527.1"/>
    <property type="molecule type" value="Genomic_DNA"/>
</dbReference>
<dbReference type="GO" id="GO:0043565">
    <property type="term" value="F:sequence-specific DNA binding"/>
    <property type="evidence" value="ECO:0000318"/>
    <property type="project" value="GO_Central"/>
</dbReference>
<name>W1PKJ0_AMBTC</name>
<accession>W1PKJ0</accession>
<evidence type="ECO:0000256" key="2">
    <source>
        <dbReference type="ARBA" id="ARBA00023163"/>
    </source>
</evidence>
<feature type="region of interest" description="Disordered" evidence="4">
    <location>
        <begin position="1"/>
        <end position="28"/>
    </location>
</feature>
<dbReference type="PROSITE" id="PS50985">
    <property type="entry name" value="GRAS"/>
    <property type="match status" value="1"/>
</dbReference>
<evidence type="ECO:0000313" key="5">
    <source>
        <dbReference type="EMBL" id="ERN10527.1"/>
    </source>
</evidence>
<dbReference type="GO" id="GO:0005634">
    <property type="term" value="C:nucleus"/>
    <property type="evidence" value="ECO:0000318"/>
    <property type="project" value="GO_Central"/>
</dbReference>
<feature type="region of interest" description="SAW" evidence="3">
    <location>
        <begin position="422"/>
        <end position="498"/>
    </location>
</feature>
<gene>
    <name evidence="5" type="ORF">AMTR_s00166p00048460</name>
</gene>
<protein>
    <submittedName>
        <fullName evidence="5">Uncharacterized protein</fullName>
    </submittedName>
</protein>
<dbReference type="HOGENOM" id="CLU_011924_5_2_1"/>
<dbReference type="PANTHER" id="PTHR31636">
    <property type="entry name" value="OSJNBA0084A10.13 PROTEIN-RELATED"/>
    <property type="match status" value="1"/>
</dbReference>
<organism evidence="5 6">
    <name type="scientific">Amborella trichopoda</name>
    <dbReference type="NCBI Taxonomy" id="13333"/>
    <lineage>
        <taxon>Eukaryota</taxon>
        <taxon>Viridiplantae</taxon>
        <taxon>Streptophyta</taxon>
        <taxon>Embryophyta</taxon>
        <taxon>Tracheophyta</taxon>
        <taxon>Spermatophyta</taxon>
        <taxon>Magnoliopsida</taxon>
        <taxon>Amborellales</taxon>
        <taxon>Amborellaceae</taxon>
        <taxon>Amborella</taxon>
    </lineage>
</organism>
<sequence length="500" mass="56817">MRLETPEINEGGNGIGASSPPRNPLFSNYDNVQAEIPENEKEERYPISLTALEILKSYSSLTKRLCNSSEIKEVTQLENPTLRGRKLSTEEVIRIAGEQYLYNGENLSLQFNPQLSNINNEDMKNIELIHLLLSSAEKIENKHFDRAKSLLMVCDFKSSPIGSPIQRLVLYFANALWEILERKTGAKSQNPTTTQETEDDERILMGFHPATMAFCKVVPFMKVLQFTAIQAILDAMGSSTRIHLIDLEVRTGMQWTVLMQSLSGRLDHPVELLKITMVGNSRAWMEEAGNQLLSFAQTLKLPFVFNLVVVSDMGEEMREKLPMEDGEWVAVYAPLVLRSMLVKPHCLENLVEVVRSLPSNIMVITEVEGKHNSPSFVKRFIEVLFYYSAYFDSLDAFFDSNDVNRLVIERACMGKWIQSMVGREGEERKIRHVGVDVWRQFLKGLRFEEVELSQDALYQASLIVKNHRNADSCTLEMNGKALTVGWKGTPLHSVSAWMCL</sequence>
<dbReference type="Gramene" id="ERN10527">
    <property type="protein sequence ID" value="ERN10527"/>
    <property type="gene ID" value="AMTR_s00166p00048460"/>
</dbReference>
<dbReference type="OMA" id="SRCKNTE"/>
<dbReference type="AlphaFoldDB" id="W1PKJ0"/>
<keyword evidence="2" id="KW-0804">Transcription</keyword>
<dbReference type="STRING" id="13333.W1PKJ0"/>
<comment type="caution">
    <text evidence="3">Lacks conserved residue(s) required for the propagation of feature annotation.</text>
</comment>
<dbReference type="Pfam" id="PF03514">
    <property type="entry name" value="GRAS"/>
    <property type="match status" value="1"/>
</dbReference>
<evidence type="ECO:0000256" key="4">
    <source>
        <dbReference type="SAM" id="MobiDB-lite"/>
    </source>
</evidence>
<comment type="similarity">
    <text evidence="3">Belongs to the GRAS family.</text>
</comment>
<evidence type="ECO:0000256" key="1">
    <source>
        <dbReference type="ARBA" id="ARBA00023015"/>
    </source>
</evidence>
<reference evidence="6" key="1">
    <citation type="journal article" date="2013" name="Science">
        <title>The Amborella genome and the evolution of flowering plants.</title>
        <authorList>
            <consortium name="Amborella Genome Project"/>
        </authorList>
    </citation>
    <scope>NUCLEOTIDE SEQUENCE [LARGE SCALE GENOMIC DNA]</scope>
</reference>
<dbReference type="Proteomes" id="UP000017836">
    <property type="component" value="Unassembled WGS sequence"/>
</dbReference>
<dbReference type="InterPro" id="IPR005202">
    <property type="entry name" value="TF_GRAS"/>
</dbReference>
<keyword evidence="6" id="KW-1185">Reference proteome</keyword>
<dbReference type="GO" id="GO:0003700">
    <property type="term" value="F:DNA-binding transcription factor activity"/>
    <property type="evidence" value="ECO:0000318"/>
    <property type="project" value="GO_Central"/>
</dbReference>
<dbReference type="GO" id="GO:0006355">
    <property type="term" value="P:regulation of DNA-templated transcription"/>
    <property type="evidence" value="ECO:0000318"/>
    <property type="project" value="GO_Central"/>
</dbReference>
<proteinExistence type="inferred from homology"/>
<feature type="region of interest" description="Leucine repeat II (LRII)" evidence="3">
    <location>
        <begin position="287"/>
        <end position="319"/>
    </location>
</feature>